<proteinExistence type="predicted"/>
<dbReference type="OrthoDB" id="10688461at2759"/>
<dbReference type="AlphaFoldDB" id="A0A6A4V633"/>
<evidence type="ECO:0000313" key="3">
    <source>
        <dbReference type="Proteomes" id="UP000440578"/>
    </source>
</evidence>
<reference evidence="2 3" key="1">
    <citation type="submission" date="2019-07" db="EMBL/GenBank/DDBJ databases">
        <title>Draft genome assembly of a fouling barnacle, Amphibalanus amphitrite (Darwin, 1854): The first reference genome for Thecostraca.</title>
        <authorList>
            <person name="Kim W."/>
        </authorList>
    </citation>
    <scope>NUCLEOTIDE SEQUENCE [LARGE SCALE GENOMIC DNA]</scope>
    <source>
        <strain evidence="2">SNU_AA5</strain>
        <tissue evidence="2">Soma without cirri and trophi</tissue>
    </source>
</reference>
<name>A0A6A4V633_AMPAM</name>
<sequence length="102" mass="11508">MSRSLRYLLTANAWYRPILTPLPRRSNFLSLDPCSPYFLRFSGDAPDLTYSKLPCEDGAETTALTGSWSRDTDDPDEVTDPPPAPSADQDWLERAMRQEGLL</sequence>
<organism evidence="2 3">
    <name type="scientific">Amphibalanus amphitrite</name>
    <name type="common">Striped barnacle</name>
    <name type="synonym">Balanus amphitrite</name>
    <dbReference type="NCBI Taxonomy" id="1232801"/>
    <lineage>
        <taxon>Eukaryota</taxon>
        <taxon>Metazoa</taxon>
        <taxon>Ecdysozoa</taxon>
        <taxon>Arthropoda</taxon>
        <taxon>Crustacea</taxon>
        <taxon>Multicrustacea</taxon>
        <taxon>Cirripedia</taxon>
        <taxon>Thoracica</taxon>
        <taxon>Thoracicalcarea</taxon>
        <taxon>Balanomorpha</taxon>
        <taxon>Balanoidea</taxon>
        <taxon>Balanidae</taxon>
        <taxon>Amphibalaninae</taxon>
        <taxon>Amphibalanus</taxon>
    </lineage>
</organism>
<dbReference type="Proteomes" id="UP000440578">
    <property type="component" value="Unassembled WGS sequence"/>
</dbReference>
<dbReference type="EMBL" id="VIIS01002216">
    <property type="protein sequence ID" value="KAF0287044.1"/>
    <property type="molecule type" value="Genomic_DNA"/>
</dbReference>
<evidence type="ECO:0000256" key="1">
    <source>
        <dbReference type="SAM" id="MobiDB-lite"/>
    </source>
</evidence>
<accession>A0A6A4V633</accession>
<evidence type="ECO:0000313" key="2">
    <source>
        <dbReference type="EMBL" id="KAF0287044.1"/>
    </source>
</evidence>
<keyword evidence="3" id="KW-1185">Reference proteome</keyword>
<feature type="region of interest" description="Disordered" evidence="1">
    <location>
        <begin position="62"/>
        <end position="91"/>
    </location>
</feature>
<gene>
    <name evidence="2" type="ORF">FJT64_014524</name>
</gene>
<comment type="caution">
    <text evidence="2">The sequence shown here is derived from an EMBL/GenBank/DDBJ whole genome shotgun (WGS) entry which is preliminary data.</text>
</comment>
<protein>
    <submittedName>
        <fullName evidence="2">Uncharacterized protein</fullName>
    </submittedName>
</protein>